<evidence type="ECO:0000256" key="1">
    <source>
        <dbReference type="SAM" id="MobiDB-lite"/>
    </source>
</evidence>
<protein>
    <submittedName>
        <fullName evidence="2">Uncharacterized protein</fullName>
    </submittedName>
</protein>
<organism evidence="2 3">
    <name type="scientific">Kalanchoe fedtschenkoi</name>
    <name type="common">Lavender scallops</name>
    <name type="synonym">South American air plant</name>
    <dbReference type="NCBI Taxonomy" id="63787"/>
    <lineage>
        <taxon>Eukaryota</taxon>
        <taxon>Viridiplantae</taxon>
        <taxon>Streptophyta</taxon>
        <taxon>Embryophyta</taxon>
        <taxon>Tracheophyta</taxon>
        <taxon>Spermatophyta</taxon>
        <taxon>Magnoliopsida</taxon>
        <taxon>eudicotyledons</taxon>
        <taxon>Gunneridae</taxon>
        <taxon>Pentapetalae</taxon>
        <taxon>Saxifragales</taxon>
        <taxon>Crassulaceae</taxon>
        <taxon>Kalanchoe</taxon>
    </lineage>
</organism>
<sequence>MRDRDKALSLLRQHHILTGRMLLTTQHIRHSLTSAETKRAMIVSDLANSREMATSLPFSQSQQETSFGNSSQ</sequence>
<dbReference type="Proteomes" id="UP000594263">
    <property type="component" value="Unplaced"/>
</dbReference>
<name>A0A7N0VIB6_KALFE</name>
<dbReference type="Gramene" id="Kaladp0868s0023.1.v1.1">
    <property type="protein sequence ID" value="Kaladp0868s0023.1.v1.1"/>
    <property type="gene ID" value="Kaladp0868s0023.v1.1"/>
</dbReference>
<accession>A0A7N0VIB6</accession>
<feature type="region of interest" description="Disordered" evidence="1">
    <location>
        <begin position="52"/>
        <end position="72"/>
    </location>
</feature>
<keyword evidence="3" id="KW-1185">Reference proteome</keyword>
<reference evidence="2" key="1">
    <citation type="submission" date="2021-01" db="UniProtKB">
        <authorList>
            <consortium name="EnsemblPlants"/>
        </authorList>
    </citation>
    <scope>IDENTIFICATION</scope>
</reference>
<evidence type="ECO:0000313" key="2">
    <source>
        <dbReference type="EnsemblPlants" id="Kaladp0868s0023.1.v1.1"/>
    </source>
</evidence>
<evidence type="ECO:0000313" key="3">
    <source>
        <dbReference type="Proteomes" id="UP000594263"/>
    </source>
</evidence>
<feature type="compositionally biased region" description="Polar residues" evidence="1">
    <location>
        <begin position="56"/>
        <end position="72"/>
    </location>
</feature>
<proteinExistence type="predicted"/>
<dbReference type="AlphaFoldDB" id="A0A7N0VIB6"/>
<dbReference type="EnsemblPlants" id="Kaladp0868s0023.1.v1.1">
    <property type="protein sequence ID" value="Kaladp0868s0023.1.v1.1"/>
    <property type="gene ID" value="Kaladp0868s0023.v1.1"/>
</dbReference>